<protein>
    <submittedName>
        <fullName evidence="3">Glycosyltransferase</fullName>
    </submittedName>
</protein>
<dbReference type="PANTHER" id="PTHR48090:SF7">
    <property type="entry name" value="RFBJ PROTEIN"/>
    <property type="match status" value="1"/>
</dbReference>
<sequence length="365" mass="40119">MITCLGMPRNRAQKNRCWKYSQNKRVLIAIQKRLPLNWLRLLNAISIQAEMRGEFVNIISENTTKGHGGREEGGGQHPLLSVVIPAFNEERAVGATIVQLRDCLANAGIAHEIVVIDDGSTDETCTCAQSAGANVVRMPQNGGYGRALKAGIAVSEGALLAIIDADGTYPAERLPAMVELSRYNDMVVGDRGVAMQGVPLLRRPAKFMLNNVASLLAGHRISDLNSGLRVFQRPALERFLYLLPNGFSFTTTITMCMLASGHRVAYLPIVYAKRIGTSKIRATDFFRFMTLVFRLTVYFQPLRVFMPVAMLLFAIGIGKGIYDIFLDNLSETAVLGVLGGIMVWSLGMIADMIARMQLGPDRRGR</sequence>
<dbReference type="GO" id="GO:0016740">
    <property type="term" value="F:transferase activity"/>
    <property type="evidence" value="ECO:0007669"/>
    <property type="project" value="UniProtKB-KW"/>
</dbReference>
<feature type="transmembrane region" description="Helical" evidence="1">
    <location>
        <begin position="239"/>
        <end position="260"/>
    </location>
</feature>
<dbReference type="OrthoDB" id="8416156at2"/>
<dbReference type="RefSeq" id="WP_159797135.1">
    <property type="nucleotide sequence ID" value="NZ_WTYM01000057.1"/>
</dbReference>
<dbReference type="Pfam" id="PF00535">
    <property type="entry name" value="Glycos_transf_2"/>
    <property type="match status" value="1"/>
</dbReference>
<dbReference type="PANTHER" id="PTHR48090">
    <property type="entry name" value="UNDECAPRENYL-PHOSPHATE 4-DEOXY-4-FORMAMIDO-L-ARABINOSE TRANSFERASE-RELATED"/>
    <property type="match status" value="1"/>
</dbReference>
<dbReference type="InterPro" id="IPR050256">
    <property type="entry name" value="Glycosyltransferase_2"/>
</dbReference>
<evidence type="ECO:0000313" key="3">
    <source>
        <dbReference type="EMBL" id="MXO60731.1"/>
    </source>
</evidence>
<dbReference type="InterPro" id="IPR001173">
    <property type="entry name" value="Glyco_trans_2-like"/>
</dbReference>
<feature type="domain" description="Glycosyltransferase 2-like" evidence="2">
    <location>
        <begin position="81"/>
        <end position="236"/>
    </location>
</feature>
<dbReference type="Gene3D" id="3.90.550.10">
    <property type="entry name" value="Spore Coat Polysaccharide Biosynthesis Protein SpsA, Chain A"/>
    <property type="match status" value="1"/>
</dbReference>
<proteinExistence type="predicted"/>
<keyword evidence="1" id="KW-0472">Membrane</keyword>
<comment type="caution">
    <text evidence="3">The sequence shown here is derived from an EMBL/GenBank/DDBJ whole genome shotgun (WGS) entry which is preliminary data.</text>
</comment>
<dbReference type="SUPFAM" id="SSF53448">
    <property type="entry name" value="Nucleotide-diphospho-sugar transferases"/>
    <property type="match status" value="1"/>
</dbReference>
<feature type="transmembrane region" description="Helical" evidence="1">
    <location>
        <begin position="304"/>
        <end position="322"/>
    </location>
</feature>
<dbReference type="EMBL" id="WTYM01000057">
    <property type="protein sequence ID" value="MXO60731.1"/>
    <property type="molecule type" value="Genomic_DNA"/>
</dbReference>
<evidence type="ECO:0000256" key="1">
    <source>
        <dbReference type="SAM" id="Phobius"/>
    </source>
</evidence>
<keyword evidence="1" id="KW-0812">Transmembrane</keyword>
<keyword evidence="1" id="KW-1133">Transmembrane helix</keyword>
<keyword evidence="4" id="KW-1185">Reference proteome</keyword>
<organism evidence="3 4">
    <name type="scientific">Croceibacterium salegens</name>
    <dbReference type="NCBI Taxonomy" id="1737568"/>
    <lineage>
        <taxon>Bacteria</taxon>
        <taxon>Pseudomonadati</taxon>
        <taxon>Pseudomonadota</taxon>
        <taxon>Alphaproteobacteria</taxon>
        <taxon>Sphingomonadales</taxon>
        <taxon>Erythrobacteraceae</taxon>
        <taxon>Croceibacterium</taxon>
    </lineage>
</organism>
<dbReference type="AlphaFoldDB" id="A0A6I4SXL3"/>
<name>A0A6I4SXL3_9SPHN</name>
<keyword evidence="3" id="KW-0808">Transferase</keyword>
<dbReference type="CDD" id="cd04179">
    <property type="entry name" value="DPM_DPG-synthase_like"/>
    <property type="match status" value="1"/>
</dbReference>
<accession>A0A6I4SXL3</accession>
<reference evidence="3 4" key="1">
    <citation type="submission" date="2019-12" db="EMBL/GenBank/DDBJ databases">
        <title>Genomic-based taxomic classification of the family Erythrobacteraceae.</title>
        <authorList>
            <person name="Xu L."/>
        </authorList>
    </citation>
    <scope>NUCLEOTIDE SEQUENCE [LARGE SCALE GENOMIC DNA]</scope>
    <source>
        <strain evidence="3 4">MCCC 1K01500</strain>
    </source>
</reference>
<dbReference type="Proteomes" id="UP000433652">
    <property type="component" value="Unassembled WGS sequence"/>
</dbReference>
<gene>
    <name evidence="3" type="ORF">GRI89_14405</name>
</gene>
<evidence type="ECO:0000313" key="4">
    <source>
        <dbReference type="Proteomes" id="UP000433652"/>
    </source>
</evidence>
<feature type="transmembrane region" description="Helical" evidence="1">
    <location>
        <begin position="334"/>
        <end position="354"/>
    </location>
</feature>
<dbReference type="InterPro" id="IPR029044">
    <property type="entry name" value="Nucleotide-diphossugar_trans"/>
</dbReference>
<evidence type="ECO:0000259" key="2">
    <source>
        <dbReference type="Pfam" id="PF00535"/>
    </source>
</evidence>